<comment type="caution">
    <text evidence="1">The sequence shown here is derived from an EMBL/GenBank/DDBJ whole genome shotgun (WGS) entry which is preliminary data.</text>
</comment>
<evidence type="ECO:0000313" key="1">
    <source>
        <dbReference type="EMBL" id="KAI8543496.1"/>
    </source>
</evidence>
<protein>
    <submittedName>
        <fullName evidence="1">Uncharacterized protein</fullName>
    </submittedName>
</protein>
<name>A0ACC0MRW5_RHOML</name>
<proteinExistence type="predicted"/>
<keyword evidence="2" id="KW-1185">Reference proteome</keyword>
<reference evidence="1" key="1">
    <citation type="submission" date="2022-02" db="EMBL/GenBank/DDBJ databases">
        <title>Plant Genome Project.</title>
        <authorList>
            <person name="Zhang R.-G."/>
        </authorList>
    </citation>
    <scope>NUCLEOTIDE SEQUENCE</scope>
    <source>
        <strain evidence="1">AT1</strain>
    </source>
</reference>
<evidence type="ECO:0000313" key="2">
    <source>
        <dbReference type="Proteomes" id="UP001062846"/>
    </source>
</evidence>
<organism evidence="1 2">
    <name type="scientific">Rhododendron molle</name>
    <name type="common">Chinese azalea</name>
    <name type="synonym">Azalea mollis</name>
    <dbReference type="NCBI Taxonomy" id="49168"/>
    <lineage>
        <taxon>Eukaryota</taxon>
        <taxon>Viridiplantae</taxon>
        <taxon>Streptophyta</taxon>
        <taxon>Embryophyta</taxon>
        <taxon>Tracheophyta</taxon>
        <taxon>Spermatophyta</taxon>
        <taxon>Magnoliopsida</taxon>
        <taxon>eudicotyledons</taxon>
        <taxon>Gunneridae</taxon>
        <taxon>Pentapetalae</taxon>
        <taxon>asterids</taxon>
        <taxon>Ericales</taxon>
        <taxon>Ericaceae</taxon>
        <taxon>Ericoideae</taxon>
        <taxon>Rhodoreae</taxon>
        <taxon>Rhododendron</taxon>
    </lineage>
</organism>
<dbReference type="Proteomes" id="UP001062846">
    <property type="component" value="Chromosome 8"/>
</dbReference>
<sequence length="127" mass="14440">MVEGHIKKGKFGSCLAVCFQGNNHLQMDIIASLGLLVSDVAEEPRRKYILVFKSEPELVKFDLSELLDSDGSRHYPMLSMKKGVTILNGHSKILMKYFLEEGGRMRPEDVMRWAISGEKYKHLVVLD</sequence>
<dbReference type="EMBL" id="CM046395">
    <property type="protein sequence ID" value="KAI8543496.1"/>
    <property type="molecule type" value="Genomic_DNA"/>
</dbReference>
<gene>
    <name evidence="1" type="ORF">RHMOL_Rhmol08G0222700</name>
</gene>
<accession>A0ACC0MRW5</accession>